<dbReference type="GO" id="GO:0019209">
    <property type="term" value="F:kinase activator activity"/>
    <property type="evidence" value="ECO:0007669"/>
    <property type="project" value="TreeGrafter"/>
</dbReference>
<feature type="compositionally biased region" description="Polar residues" evidence="16">
    <location>
        <begin position="222"/>
        <end position="250"/>
    </location>
</feature>
<dbReference type="GO" id="GO:2001238">
    <property type="term" value="P:positive regulation of extrinsic apoptotic signaling pathway"/>
    <property type="evidence" value="ECO:0007669"/>
    <property type="project" value="TreeGrafter"/>
</dbReference>
<reference evidence="18" key="3">
    <citation type="submission" date="2025-09" db="UniProtKB">
        <authorList>
            <consortium name="Ensembl"/>
        </authorList>
    </citation>
    <scope>IDENTIFICATION</scope>
</reference>
<dbReference type="RefSeq" id="XP_029105820.1">
    <property type="nucleotide sequence ID" value="XM_029249987.1"/>
</dbReference>
<dbReference type="PANTHER" id="PTHR34920">
    <property type="entry name" value="B-CELL LYMPHOMA/LEUKEMIA 10"/>
    <property type="match status" value="1"/>
</dbReference>
<dbReference type="InterPro" id="IPR042143">
    <property type="entry name" value="CARD_BCL10"/>
</dbReference>
<feature type="compositionally biased region" description="Pro residues" evidence="16">
    <location>
        <begin position="199"/>
        <end position="208"/>
    </location>
</feature>
<evidence type="ECO:0000256" key="4">
    <source>
        <dbReference type="ARBA" id="ARBA00022499"/>
    </source>
</evidence>
<comment type="subcellular location">
    <subcellularLocation>
        <location evidence="2">Cytoplasm</location>
    </subcellularLocation>
    <subcellularLocation>
        <location evidence="1">Membrane raft</location>
    </subcellularLocation>
</comment>
<evidence type="ECO:0000256" key="7">
    <source>
        <dbReference type="ARBA" id="ARBA00022703"/>
    </source>
</evidence>
<sequence>MDVPQLTEDEMAEIKKEVLERLRPYLCDKITADRHFDYLRSKKILTREDTEDISSKVTTRQRAGKLLDYLAENPKGLDVFIESIQYSKCSDFIITKITDEVQKLKNERIEALKAGASCSGCSLMKCTGATNDLSRTFSNESNYDKSCSSTILYHPEGEWSPSSSTTMGSLNVPHGQGQDREFPGNCSVTVSSASVLPRPGDPGAPPLPEELQAESEGACGSEGSTDSNFQPLRSRSISPACQNLPSLGSR</sequence>
<evidence type="ECO:0000256" key="9">
    <source>
        <dbReference type="ARBA" id="ARBA00022859"/>
    </source>
</evidence>
<dbReference type="Gene3D" id="1.10.533.10">
    <property type="entry name" value="Death Domain, Fas"/>
    <property type="match status" value="1"/>
</dbReference>
<dbReference type="InterPro" id="IPR011029">
    <property type="entry name" value="DEATH-like_dom_sf"/>
</dbReference>
<feature type="domain" description="CARD" evidence="17">
    <location>
        <begin position="11"/>
        <end position="85"/>
    </location>
</feature>
<evidence type="ECO:0000256" key="14">
    <source>
        <dbReference type="ARBA" id="ARBA00068591"/>
    </source>
</evidence>
<evidence type="ECO:0000256" key="6">
    <source>
        <dbReference type="ARBA" id="ARBA00022588"/>
    </source>
</evidence>
<evidence type="ECO:0000256" key="15">
    <source>
        <dbReference type="ARBA" id="ARBA00077472"/>
    </source>
</evidence>
<proteinExistence type="predicted"/>
<dbReference type="GO" id="GO:0005829">
    <property type="term" value="C:cytosol"/>
    <property type="evidence" value="ECO:0007669"/>
    <property type="project" value="TreeGrafter"/>
</dbReference>
<evidence type="ECO:0000256" key="12">
    <source>
        <dbReference type="ARBA" id="ARBA00023136"/>
    </source>
</evidence>
<dbReference type="GO" id="GO:0032449">
    <property type="term" value="C:CBM complex"/>
    <property type="evidence" value="ECO:0007669"/>
    <property type="project" value="TreeGrafter"/>
</dbReference>
<reference evidence="18 19" key="1">
    <citation type="submission" date="2019-04" db="EMBL/GenBank/DDBJ databases">
        <authorList>
            <consortium name="Wellcome Sanger Institute Data Sharing"/>
        </authorList>
    </citation>
    <scope>NUCLEOTIDE SEQUENCE [LARGE SCALE GENOMIC DNA]</scope>
</reference>
<protein>
    <recommendedName>
        <fullName evidence="14">B-cell lymphoma/leukemia 10</fullName>
    </recommendedName>
    <alternativeName>
        <fullName evidence="15">B-cell CLL/lymphoma 10</fullName>
    </alternativeName>
</protein>
<dbReference type="OrthoDB" id="5984934at2759"/>
<keyword evidence="5" id="KW-0597">Phosphoprotein</keyword>
<keyword evidence="6" id="KW-0399">Innate immunity</keyword>
<dbReference type="KEGG" id="sfm:108934939"/>
<dbReference type="GO" id="GO:0006915">
    <property type="term" value="P:apoptotic process"/>
    <property type="evidence" value="ECO:0007669"/>
    <property type="project" value="UniProtKB-KW"/>
</dbReference>
<dbReference type="SMART" id="SM00114">
    <property type="entry name" value="CARD"/>
    <property type="match status" value="1"/>
</dbReference>
<dbReference type="CTD" id="8915"/>
<accession>A0A8C9T7V8</accession>
<keyword evidence="10" id="KW-0007">Acetylation</keyword>
<dbReference type="GO" id="GO:0003713">
    <property type="term" value="F:transcription coactivator activity"/>
    <property type="evidence" value="ECO:0007669"/>
    <property type="project" value="TreeGrafter"/>
</dbReference>
<keyword evidence="4" id="KW-1017">Isopeptide bond</keyword>
<dbReference type="AlphaFoldDB" id="A0A8C9T7V8"/>
<evidence type="ECO:0000313" key="18">
    <source>
        <dbReference type="Ensembl" id="ENSSFOP00015048292.1"/>
    </source>
</evidence>
<evidence type="ECO:0000256" key="1">
    <source>
        <dbReference type="ARBA" id="ARBA00004285"/>
    </source>
</evidence>
<dbReference type="Proteomes" id="UP000694397">
    <property type="component" value="Chromosome 3"/>
</dbReference>
<evidence type="ECO:0000256" key="10">
    <source>
        <dbReference type="ARBA" id="ARBA00022990"/>
    </source>
</evidence>
<dbReference type="FunFam" id="1.10.533.10:FF:000022">
    <property type="entry name" value="B-cell lymphoma/leukemia 10"/>
    <property type="match status" value="1"/>
</dbReference>
<keyword evidence="12" id="KW-0472">Membrane</keyword>
<keyword evidence="9" id="KW-0391">Immunity</keyword>
<evidence type="ECO:0000256" key="11">
    <source>
        <dbReference type="ARBA" id="ARBA00023130"/>
    </source>
</evidence>
<keyword evidence="7" id="KW-0053">Apoptosis</keyword>
<evidence type="ECO:0000259" key="17">
    <source>
        <dbReference type="PROSITE" id="PS50209"/>
    </source>
</evidence>
<evidence type="ECO:0000256" key="5">
    <source>
        <dbReference type="ARBA" id="ARBA00022553"/>
    </source>
</evidence>
<dbReference type="GeneTree" id="ENSGT00940000165852"/>
<evidence type="ECO:0000256" key="2">
    <source>
        <dbReference type="ARBA" id="ARBA00004496"/>
    </source>
</evidence>
<dbReference type="Ensembl" id="ENSSFOT00015081048.1">
    <property type="protein sequence ID" value="ENSSFOP00015048292.1"/>
    <property type="gene ID" value="ENSSFOG00015030629.1"/>
</dbReference>
<dbReference type="GO" id="GO:0045087">
    <property type="term" value="P:innate immune response"/>
    <property type="evidence" value="ECO:0007669"/>
    <property type="project" value="UniProtKB-KW"/>
</dbReference>
<evidence type="ECO:0000256" key="3">
    <source>
        <dbReference type="ARBA" id="ARBA00022490"/>
    </source>
</evidence>
<dbReference type="GeneID" id="108934939"/>
<dbReference type="GO" id="GO:0051059">
    <property type="term" value="F:NF-kappaB binding"/>
    <property type="evidence" value="ECO:0007669"/>
    <property type="project" value="TreeGrafter"/>
</dbReference>
<dbReference type="GO" id="GO:0043422">
    <property type="term" value="F:protein kinase B binding"/>
    <property type="evidence" value="ECO:0007669"/>
    <property type="project" value="TreeGrafter"/>
</dbReference>
<name>A0A8C9T7V8_SCLFO</name>
<gene>
    <name evidence="18" type="primary">bcl10</name>
</gene>
<comment type="subunit">
    <text evidence="13">Homomultimer; homooligomerized following recruitment by CARD domain-containing proteins that form a nucleating helical template that recruits BCL10 via CARD-CARD interaction. Self-associates by CARD-CARD interaction and interacts with other CARD-proteins such as CARD9, CARD10, CARD11 and CARD14. Forms a complex with CARD14 and MALT1; resulting in the formation of a CBM (CARD14-BCL10-MALT1) complex. Forms a complex with CARD11 and MALT1; resulting in the formation of a CBM (CARD11-BCL10-MALT1) complex. Forms a complex with CARD9 and MALT1; resulting in the formation of a CBM (CARD9-BCL10-MALT1) complex. Found in a membrane raft complex, at least composed of BCL10, CARD11, DPP4 and IKBKB. Binds caspase-9 with its C-terminal domain. Interacts with TRAF2 and BIRC2/c-IAP2. Interacts with PELI2 and SOCS3; these interactions may be mutually exclusive.</text>
</comment>
<dbReference type="GO" id="GO:0002250">
    <property type="term" value="P:adaptive immune response"/>
    <property type="evidence" value="ECO:0007669"/>
    <property type="project" value="UniProtKB-KW"/>
</dbReference>
<keyword evidence="19" id="KW-1185">Reference proteome</keyword>
<keyword evidence="11" id="KW-1064">Adaptive immunity</keyword>
<dbReference type="PROSITE" id="PS50209">
    <property type="entry name" value="CARD"/>
    <property type="match status" value="1"/>
</dbReference>
<dbReference type="InterPro" id="IPR001315">
    <property type="entry name" value="CARD"/>
</dbReference>
<dbReference type="GO" id="GO:0045121">
    <property type="term" value="C:membrane raft"/>
    <property type="evidence" value="ECO:0007669"/>
    <property type="project" value="UniProtKB-SubCell"/>
</dbReference>
<feature type="region of interest" description="Disordered" evidence="16">
    <location>
        <begin position="191"/>
        <end position="250"/>
    </location>
</feature>
<keyword evidence="3" id="KW-0963">Cytoplasm</keyword>
<dbReference type="SUPFAM" id="SSF47986">
    <property type="entry name" value="DEATH domain"/>
    <property type="match status" value="1"/>
</dbReference>
<dbReference type="InterPro" id="IPR033238">
    <property type="entry name" value="BCL10/E10"/>
</dbReference>
<dbReference type="CDD" id="cd08810">
    <property type="entry name" value="CARD_BCL10"/>
    <property type="match status" value="1"/>
</dbReference>
<keyword evidence="8" id="KW-0832">Ubl conjugation</keyword>
<organism evidence="18 19">
    <name type="scientific">Scleropages formosus</name>
    <name type="common">Asian bonytongue</name>
    <name type="synonym">Osteoglossum formosum</name>
    <dbReference type="NCBI Taxonomy" id="113540"/>
    <lineage>
        <taxon>Eukaryota</taxon>
        <taxon>Metazoa</taxon>
        <taxon>Chordata</taxon>
        <taxon>Craniata</taxon>
        <taxon>Vertebrata</taxon>
        <taxon>Euteleostomi</taxon>
        <taxon>Actinopterygii</taxon>
        <taxon>Neopterygii</taxon>
        <taxon>Teleostei</taxon>
        <taxon>Osteoglossocephala</taxon>
        <taxon>Osteoglossomorpha</taxon>
        <taxon>Osteoglossiformes</taxon>
        <taxon>Osteoglossidae</taxon>
        <taxon>Scleropages</taxon>
    </lineage>
</organism>
<dbReference type="Pfam" id="PF00619">
    <property type="entry name" value="CARD"/>
    <property type="match status" value="1"/>
</dbReference>
<reference evidence="18" key="2">
    <citation type="submission" date="2025-08" db="UniProtKB">
        <authorList>
            <consortium name="Ensembl"/>
        </authorList>
    </citation>
    <scope>IDENTIFICATION</scope>
</reference>
<evidence type="ECO:0000256" key="16">
    <source>
        <dbReference type="SAM" id="MobiDB-lite"/>
    </source>
</evidence>
<evidence type="ECO:0000313" key="19">
    <source>
        <dbReference type="Proteomes" id="UP000694397"/>
    </source>
</evidence>
<evidence type="ECO:0000256" key="13">
    <source>
        <dbReference type="ARBA" id="ARBA00064168"/>
    </source>
</evidence>
<dbReference type="PANTHER" id="PTHR34920:SF1">
    <property type="entry name" value="B-CELL LYMPHOMA_LEUKEMIA 10"/>
    <property type="match status" value="1"/>
</dbReference>
<evidence type="ECO:0000256" key="8">
    <source>
        <dbReference type="ARBA" id="ARBA00022843"/>
    </source>
</evidence>